<dbReference type="GO" id="GO:0008270">
    <property type="term" value="F:zinc ion binding"/>
    <property type="evidence" value="ECO:0007669"/>
    <property type="project" value="InterPro"/>
</dbReference>
<sequence>MSTPQPVSRRRVEARSGCLRIRQRGALCALLTKSIQRIKCDETAPACNQCTRKNLDCPGYRRPLKWSSKYEVGKGITHLPAELEETMQTSQAHFIQPRRATNSTAYAHRAEAAHQTQTDPKSPFCIDGDNTSTLSTRGSPTTSELTRLTNMHQVYTTLEDDDTTLVRHHFSKVCPVNSCFDSHKNFFRNIRAFVLESLYHHAVRGARH</sequence>
<dbReference type="Proteomes" id="UP000248340">
    <property type="component" value="Unassembled WGS sequence"/>
</dbReference>
<reference evidence="6 7" key="1">
    <citation type="submission" date="2016-12" db="EMBL/GenBank/DDBJ databases">
        <title>The genomes of Aspergillus section Nigri reveals drivers in fungal speciation.</title>
        <authorList>
            <consortium name="DOE Joint Genome Institute"/>
            <person name="Vesth T.C."/>
            <person name="Nybo J."/>
            <person name="Theobald S."/>
            <person name="Brandl J."/>
            <person name="Frisvad J.C."/>
            <person name="Nielsen K.F."/>
            <person name="Lyhne E.K."/>
            <person name="Kogle M.E."/>
            <person name="Kuo A."/>
            <person name="Riley R."/>
            <person name="Clum A."/>
            <person name="Nolan M."/>
            <person name="Lipzen A."/>
            <person name="Salamov A."/>
            <person name="Henrissat B."/>
            <person name="Wiebenga A."/>
            <person name="De Vries R.P."/>
            <person name="Grigoriev I.V."/>
            <person name="Mortensen U.H."/>
            <person name="Andersen M.R."/>
            <person name="Baker S.E."/>
        </authorList>
    </citation>
    <scope>NUCLEOTIDE SEQUENCE [LARGE SCALE GENOMIC DNA]</scope>
    <source>
        <strain evidence="6 7">CBS 121591</strain>
    </source>
</reference>
<evidence type="ECO:0000313" key="7">
    <source>
        <dbReference type="Proteomes" id="UP000248340"/>
    </source>
</evidence>
<dbReference type="CDD" id="cd00067">
    <property type="entry name" value="GAL4"/>
    <property type="match status" value="1"/>
</dbReference>
<proteinExistence type="predicted"/>
<dbReference type="GO" id="GO:0000981">
    <property type="term" value="F:DNA-binding transcription factor activity, RNA polymerase II-specific"/>
    <property type="evidence" value="ECO:0007669"/>
    <property type="project" value="InterPro"/>
</dbReference>
<keyword evidence="3" id="KW-0804">Transcription</keyword>
<keyword evidence="2" id="KW-0238">DNA-binding</keyword>
<dbReference type="OrthoDB" id="39175at2759"/>
<dbReference type="PANTHER" id="PTHR37534:SF44">
    <property type="entry name" value="ZN(II)2CYS6 TRANSCRIPTION FACTOR (EUROFUNG)"/>
    <property type="match status" value="1"/>
</dbReference>
<dbReference type="InterPro" id="IPR001138">
    <property type="entry name" value="Zn2Cys6_DnaBD"/>
</dbReference>
<dbReference type="Gene3D" id="4.10.240.10">
    <property type="entry name" value="Zn(2)-C6 fungal-type DNA-binding domain"/>
    <property type="match status" value="1"/>
</dbReference>
<evidence type="ECO:0000256" key="3">
    <source>
        <dbReference type="ARBA" id="ARBA00023163"/>
    </source>
</evidence>
<dbReference type="PANTHER" id="PTHR37534">
    <property type="entry name" value="TRANSCRIPTIONAL ACTIVATOR PROTEIN UGA3"/>
    <property type="match status" value="1"/>
</dbReference>
<keyword evidence="4" id="KW-0539">Nucleus</keyword>
<accession>A0A319BX87</accession>
<protein>
    <recommendedName>
        <fullName evidence="5">Zn(2)-C6 fungal-type domain-containing protein</fullName>
    </recommendedName>
</protein>
<organism evidence="6 7">
    <name type="scientific">Aspergillus uvarum CBS 121591</name>
    <dbReference type="NCBI Taxonomy" id="1448315"/>
    <lineage>
        <taxon>Eukaryota</taxon>
        <taxon>Fungi</taxon>
        <taxon>Dikarya</taxon>
        <taxon>Ascomycota</taxon>
        <taxon>Pezizomycotina</taxon>
        <taxon>Eurotiomycetes</taxon>
        <taxon>Eurotiomycetidae</taxon>
        <taxon>Eurotiales</taxon>
        <taxon>Aspergillaceae</taxon>
        <taxon>Aspergillus</taxon>
        <taxon>Aspergillus subgen. Circumdati</taxon>
    </lineage>
</organism>
<dbReference type="RefSeq" id="XP_025487071.1">
    <property type="nucleotide sequence ID" value="XM_025639581.1"/>
</dbReference>
<evidence type="ECO:0000256" key="1">
    <source>
        <dbReference type="ARBA" id="ARBA00023015"/>
    </source>
</evidence>
<evidence type="ECO:0000313" key="6">
    <source>
        <dbReference type="EMBL" id="PYH76871.1"/>
    </source>
</evidence>
<dbReference type="VEuPathDB" id="FungiDB:BO82DRAFT_406701"/>
<dbReference type="STRING" id="1448315.A0A319BX87"/>
<name>A0A319BX87_9EURO</name>
<evidence type="ECO:0000256" key="4">
    <source>
        <dbReference type="ARBA" id="ARBA00023242"/>
    </source>
</evidence>
<dbReference type="EMBL" id="KZ821749">
    <property type="protein sequence ID" value="PYH76871.1"/>
    <property type="molecule type" value="Genomic_DNA"/>
</dbReference>
<dbReference type="GO" id="GO:0045944">
    <property type="term" value="P:positive regulation of transcription by RNA polymerase II"/>
    <property type="evidence" value="ECO:0007669"/>
    <property type="project" value="TreeGrafter"/>
</dbReference>
<dbReference type="GeneID" id="37142323"/>
<dbReference type="InterPro" id="IPR036864">
    <property type="entry name" value="Zn2-C6_fun-type_DNA-bd_sf"/>
</dbReference>
<keyword evidence="1" id="KW-0805">Transcription regulation</keyword>
<dbReference type="Pfam" id="PF00172">
    <property type="entry name" value="Zn_clus"/>
    <property type="match status" value="1"/>
</dbReference>
<dbReference type="GO" id="GO:0000976">
    <property type="term" value="F:transcription cis-regulatory region binding"/>
    <property type="evidence" value="ECO:0007669"/>
    <property type="project" value="TreeGrafter"/>
</dbReference>
<keyword evidence="7" id="KW-1185">Reference proteome</keyword>
<dbReference type="GO" id="GO:0005634">
    <property type="term" value="C:nucleus"/>
    <property type="evidence" value="ECO:0007669"/>
    <property type="project" value="TreeGrafter"/>
</dbReference>
<feature type="domain" description="Zn(2)-C6 fungal-type" evidence="5">
    <location>
        <begin position="36"/>
        <end position="67"/>
    </location>
</feature>
<evidence type="ECO:0000259" key="5">
    <source>
        <dbReference type="Pfam" id="PF00172"/>
    </source>
</evidence>
<gene>
    <name evidence="6" type="ORF">BO82DRAFT_406701</name>
</gene>
<dbReference type="AlphaFoldDB" id="A0A319BX87"/>
<evidence type="ECO:0000256" key="2">
    <source>
        <dbReference type="ARBA" id="ARBA00023125"/>
    </source>
</evidence>